<reference evidence="1" key="2">
    <citation type="submission" date="2022-01" db="EMBL/GenBank/DDBJ databases">
        <authorList>
            <person name="Yamashiro T."/>
            <person name="Shiraishi A."/>
            <person name="Satake H."/>
            <person name="Nakayama K."/>
        </authorList>
    </citation>
    <scope>NUCLEOTIDE SEQUENCE</scope>
</reference>
<accession>A0ABQ5C8X5</accession>
<keyword evidence="2" id="KW-1185">Reference proteome</keyword>
<sequence>MVVAFADHEDIADLQGCANLVDLWLPCRLLQRSILAQPNSCMYLSSAQMLDRLIIQHPIVTIPLLPDFGGVKLTETCVEHSQNTSIGKDQFDDVFWNLIMNDFNERTQAAPRTKNIMTGKWIRINGDCQRFNAIYKHLTHKTGEMRLAISRMQRPVIWSDVDYKRKCDDAEAAYEAKRKKELGMLECRELEFLMIDPSSLPPEKRAIIERKQAKIMRKYPNA</sequence>
<protein>
    <submittedName>
        <fullName evidence="1">Uncharacterized protein</fullName>
    </submittedName>
</protein>
<gene>
    <name evidence="1" type="ORF">Tco_0892449</name>
</gene>
<dbReference type="Proteomes" id="UP001151760">
    <property type="component" value="Unassembled WGS sequence"/>
</dbReference>
<evidence type="ECO:0000313" key="1">
    <source>
        <dbReference type="EMBL" id="GJT22512.1"/>
    </source>
</evidence>
<organism evidence="1 2">
    <name type="scientific">Tanacetum coccineum</name>
    <dbReference type="NCBI Taxonomy" id="301880"/>
    <lineage>
        <taxon>Eukaryota</taxon>
        <taxon>Viridiplantae</taxon>
        <taxon>Streptophyta</taxon>
        <taxon>Embryophyta</taxon>
        <taxon>Tracheophyta</taxon>
        <taxon>Spermatophyta</taxon>
        <taxon>Magnoliopsida</taxon>
        <taxon>eudicotyledons</taxon>
        <taxon>Gunneridae</taxon>
        <taxon>Pentapetalae</taxon>
        <taxon>asterids</taxon>
        <taxon>campanulids</taxon>
        <taxon>Asterales</taxon>
        <taxon>Asteraceae</taxon>
        <taxon>Asteroideae</taxon>
        <taxon>Anthemideae</taxon>
        <taxon>Anthemidinae</taxon>
        <taxon>Tanacetum</taxon>
    </lineage>
</organism>
<comment type="caution">
    <text evidence="1">The sequence shown here is derived from an EMBL/GenBank/DDBJ whole genome shotgun (WGS) entry which is preliminary data.</text>
</comment>
<proteinExistence type="predicted"/>
<dbReference type="EMBL" id="BQNB010013974">
    <property type="protein sequence ID" value="GJT22512.1"/>
    <property type="molecule type" value="Genomic_DNA"/>
</dbReference>
<name>A0ABQ5C8X5_9ASTR</name>
<evidence type="ECO:0000313" key="2">
    <source>
        <dbReference type="Proteomes" id="UP001151760"/>
    </source>
</evidence>
<reference evidence="1" key="1">
    <citation type="journal article" date="2022" name="Int. J. Mol. Sci.">
        <title>Draft Genome of Tanacetum Coccineum: Genomic Comparison of Closely Related Tanacetum-Family Plants.</title>
        <authorList>
            <person name="Yamashiro T."/>
            <person name="Shiraishi A."/>
            <person name="Nakayama K."/>
            <person name="Satake H."/>
        </authorList>
    </citation>
    <scope>NUCLEOTIDE SEQUENCE</scope>
</reference>